<gene>
    <name evidence="1" type="ORF">NPIL_422041</name>
</gene>
<dbReference type="EMBL" id="BMAW01090222">
    <property type="protein sequence ID" value="GFS43711.1"/>
    <property type="molecule type" value="Genomic_DNA"/>
</dbReference>
<keyword evidence="2" id="KW-1185">Reference proteome</keyword>
<dbReference type="AlphaFoldDB" id="A0A8X6MDG1"/>
<name>A0A8X6MDG1_NEPPI</name>
<sequence>MLVGGKDGAHAGLSHYGSRIADSWSQVAGLKAIWSRSTNSSSVPMTNPKGGRLDDRSWSHFSELWFMVLSA</sequence>
<proteinExistence type="predicted"/>
<accession>A0A8X6MDG1</accession>
<comment type="caution">
    <text evidence="1">The sequence shown here is derived from an EMBL/GenBank/DDBJ whole genome shotgun (WGS) entry which is preliminary data.</text>
</comment>
<evidence type="ECO:0000313" key="2">
    <source>
        <dbReference type="Proteomes" id="UP000887013"/>
    </source>
</evidence>
<dbReference type="Proteomes" id="UP000887013">
    <property type="component" value="Unassembled WGS sequence"/>
</dbReference>
<reference evidence="1" key="1">
    <citation type="submission" date="2020-08" db="EMBL/GenBank/DDBJ databases">
        <title>Multicomponent nature underlies the extraordinary mechanical properties of spider dragline silk.</title>
        <authorList>
            <person name="Kono N."/>
            <person name="Nakamura H."/>
            <person name="Mori M."/>
            <person name="Yoshida Y."/>
            <person name="Ohtoshi R."/>
            <person name="Malay A.D."/>
            <person name="Moran D.A.P."/>
            <person name="Tomita M."/>
            <person name="Numata K."/>
            <person name="Arakawa K."/>
        </authorList>
    </citation>
    <scope>NUCLEOTIDE SEQUENCE</scope>
</reference>
<evidence type="ECO:0000313" key="1">
    <source>
        <dbReference type="EMBL" id="GFS43711.1"/>
    </source>
</evidence>
<protein>
    <submittedName>
        <fullName evidence="1">Uncharacterized protein</fullName>
    </submittedName>
</protein>
<organism evidence="1 2">
    <name type="scientific">Nephila pilipes</name>
    <name type="common">Giant wood spider</name>
    <name type="synonym">Nephila maculata</name>
    <dbReference type="NCBI Taxonomy" id="299642"/>
    <lineage>
        <taxon>Eukaryota</taxon>
        <taxon>Metazoa</taxon>
        <taxon>Ecdysozoa</taxon>
        <taxon>Arthropoda</taxon>
        <taxon>Chelicerata</taxon>
        <taxon>Arachnida</taxon>
        <taxon>Araneae</taxon>
        <taxon>Araneomorphae</taxon>
        <taxon>Entelegynae</taxon>
        <taxon>Araneoidea</taxon>
        <taxon>Nephilidae</taxon>
        <taxon>Nephila</taxon>
    </lineage>
</organism>